<dbReference type="PANTHER" id="PTHR31422">
    <property type="entry name" value="BNAANNG28530D PROTEIN"/>
    <property type="match status" value="1"/>
</dbReference>
<dbReference type="GO" id="GO:0016020">
    <property type="term" value="C:membrane"/>
    <property type="evidence" value="ECO:0007669"/>
    <property type="project" value="UniProtKB-SubCell"/>
</dbReference>
<dbReference type="Proteomes" id="UP000734854">
    <property type="component" value="Unassembled WGS sequence"/>
</dbReference>
<keyword evidence="4 7" id="KW-0472">Membrane</keyword>
<organism evidence="9 10">
    <name type="scientific">Zingiber officinale</name>
    <name type="common">Ginger</name>
    <name type="synonym">Amomum zingiber</name>
    <dbReference type="NCBI Taxonomy" id="94328"/>
    <lineage>
        <taxon>Eukaryota</taxon>
        <taxon>Viridiplantae</taxon>
        <taxon>Streptophyta</taxon>
        <taxon>Embryophyta</taxon>
        <taxon>Tracheophyta</taxon>
        <taxon>Spermatophyta</taxon>
        <taxon>Magnoliopsida</taxon>
        <taxon>Liliopsida</taxon>
        <taxon>Zingiberales</taxon>
        <taxon>Zingiberaceae</taxon>
        <taxon>Zingiber</taxon>
    </lineage>
</organism>
<evidence type="ECO:0000259" key="8">
    <source>
        <dbReference type="PROSITE" id="PS51775"/>
    </source>
</evidence>
<comment type="subcellular location">
    <subcellularLocation>
        <location evidence="1">Membrane</location>
    </subcellularLocation>
</comment>
<dbReference type="InterPro" id="IPR007656">
    <property type="entry name" value="GTD-bd"/>
</dbReference>
<reference evidence="9 10" key="1">
    <citation type="submission" date="2020-08" db="EMBL/GenBank/DDBJ databases">
        <title>Plant Genome Project.</title>
        <authorList>
            <person name="Zhang R.-G."/>
        </authorList>
    </citation>
    <scope>NUCLEOTIDE SEQUENCE [LARGE SCALE GENOMIC DNA]</scope>
    <source>
        <tissue evidence="9">Rhizome</tissue>
    </source>
</reference>
<keyword evidence="5" id="KW-0175">Coiled coil</keyword>
<dbReference type="OrthoDB" id="1060521at2759"/>
<keyword evidence="3 7" id="KW-1133">Transmembrane helix</keyword>
<dbReference type="Pfam" id="PF04576">
    <property type="entry name" value="Zein-binding"/>
    <property type="match status" value="1"/>
</dbReference>
<dbReference type="GO" id="GO:0080115">
    <property type="term" value="F:myosin XI tail binding"/>
    <property type="evidence" value="ECO:0007669"/>
    <property type="project" value="UniProtKB-ARBA"/>
</dbReference>
<feature type="domain" description="GTD-binding" evidence="8">
    <location>
        <begin position="82"/>
        <end position="180"/>
    </location>
</feature>
<keyword evidence="10" id="KW-1185">Reference proteome</keyword>
<dbReference type="AlphaFoldDB" id="A0A8J5GBW1"/>
<dbReference type="PROSITE" id="PS51775">
    <property type="entry name" value="GTD_BINDING"/>
    <property type="match status" value="1"/>
</dbReference>
<protein>
    <recommendedName>
        <fullName evidence="8">GTD-binding domain-containing protein</fullName>
    </recommendedName>
</protein>
<comment type="caution">
    <text evidence="9">The sequence shown here is derived from an EMBL/GenBank/DDBJ whole genome shotgun (WGS) entry which is preliminary data.</text>
</comment>
<dbReference type="EMBL" id="JACMSC010000010">
    <property type="protein sequence ID" value="KAG6505275.1"/>
    <property type="molecule type" value="Genomic_DNA"/>
</dbReference>
<accession>A0A8J5GBW1</accession>
<feature type="coiled-coil region" evidence="5">
    <location>
        <begin position="338"/>
        <end position="365"/>
    </location>
</feature>
<evidence type="ECO:0000256" key="6">
    <source>
        <dbReference type="SAM" id="MobiDB-lite"/>
    </source>
</evidence>
<feature type="region of interest" description="Disordered" evidence="6">
    <location>
        <begin position="1"/>
        <end position="25"/>
    </location>
</feature>
<sequence>MLHVLPETMESQEPAPLPLERGEGGAEAGSGTCAYACLCCRSASSPSFSWSLSMKRKLEGMDDDAPGDDEAGAGVAKVAMEIEVEALRQALINHHQAVQKLQVELEEERNAAASSATEAMSMILRLQREKAESLMEARQFKRFAEGKMAHNQQEIAALEDLLFKRDQAIEALSRALQAYRQRLHSHGIYIDGDAPPSHEKSSLDTASCSFPHFDLLLRDYPQFDQHALGLSPSEQFQNLNRQISQLERKSSNDFCEVMDKTVIVGQSPSHLASGLEYNKGEDCPSTVDCASDCGGKDDTNDQVHTVDAVRMVSEDYISKPRDLQNSMGVSGGVDEDEIRKLFTRLQALEADRESMRQSLLSLNIDKAELVLLKEIAQQMFKEGDTERRIVKKPPTVKRFSFISMIKSFFSFFWRPSQLRYTFGLSVGIVGLLMLLEKSILEKSINTRHGKHLLGRA</sequence>
<evidence type="ECO:0000256" key="2">
    <source>
        <dbReference type="ARBA" id="ARBA00022692"/>
    </source>
</evidence>
<feature type="coiled-coil region" evidence="5">
    <location>
        <begin position="84"/>
        <end position="118"/>
    </location>
</feature>
<proteinExistence type="predicted"/>
<evidence type="ECO:0000256" key="7">
    <source>
        <dbReference type="SAM" id="Phobius"/>
    </source>
</evidence>
<evidence type="ECO:0000256" key="5">
    <source>
        <dbReference type="SAM" id="Coils"/>
    </source>
</evidence>
<name>A0A8J5GBW1_ZINOF</name>
<keyword evidence="2 7" id="KW-0812">Transmembrane</keyword>
<evidence type="ECO:0000313" key="10">
    <source>
        <dbReference type="Proteomes" id="UP000734854"/>
    </source>
</evidence>
<gene>
    <name evidence="9" type="ORF">ZIOFF_037629</name>
</gene>
<evidence type="ECO:0000256" key="3">
    <source>
        <dbReference type="ARBA" id="ARBA00022989"/>
    </source>
</evidence>
<feature type="transmembrane region" description="Helical" evidence="7">
    <location>
        <begin position="420"/>
        <end position="440"/>
    </location>
</feature>
<evidence type="ECO:0000313" key="9">
    <source>
        <dbReference type="EMBL" id="KAG6505275.1"/>
    </source>
</evidence>
<evidence type="ECO:0000256" key="4">
    <source>
        <dbReference type="ARBA" id="ARBA00023136"/>
    </source>
</evidence>
<dbReference type="PANTHER" id="PTHR31422:SF0">
    <property type="entry name" value="MYOSIN-BINDING PROTEIN 7"/>
    <property type="match status" value="1"/>
</dbReference>
<evidence type="ECO:0000256" key="1">
    <source>
        <dbReference type="ARBA" id="ARBA00004370"/>
    </source>
</evidence>